<organism evidence="2 3">
    <name type="scientific">Galbitalea soli</name>
    <dbReference type="NCBI Taxonomy" id="1268042"/>
    <lineage>
        <taxon>Bacteria</taxon>
        <taxon>Bacillati</taxon>
        <taxon>Actinomycetota</taxon>
        <taxon>Actinomycetes</taxon>
        <taxon>Micrococcales</taxon>
        <taxon>Microbacteriaceae</taxon>
        <taxon>Galbitalea</taxon>
    </lineage>
</organism>
<dbReference type="EMBL" id="JAAGWZ010000003">
    <property type="protein sequence ID" value="NEM91979.1"/>
    <property type="molecule type" value="Genomic_DNA"/>
</dbReference>
<keyword evidence="3" id="KW-1185">Reference proteome</keyword>
<evidence type="ECO:0000313" key="3">
    <source>
        <dbReference type="Proteomes" id="UP000479756"/>
    </source>
</evidence>
<name>A0A7C9TRW1_9MICO</name>
<reference evidence="2 3" key="1">
    <citation type="journal article" date="2014" name="Int. J. Syst. Evol. Microbiol.">
        <title>Description of Galbitalea soli gen. nov., sp. nov., and Frondihabitans sucicola sp. nov.</title>
        <authorList>
            <person name="Kim S.J."/>
            <person name="Lim J.M."/>
            <person name="Ahn J.H."/>
            <person name="Weon H.Y."/>
            <person name="Hamada M."/>
            <person name="Suzuki K."/>
            <person name="Ahn T.Y."/>
            <person name="Kwon S.W."/>
        </authorList>
    </citation>
    <scope>NUCLEOTIDE SEQUENCE [LARGE SCALE GENOMIC DNA]</scope>
    <source>
        <strain evidence="2 3">NBRC 108727</strain>
    </source>
</reference>
<dbReference type="InterPro" id="IPR010093">
    <property type="entry name" value="SinI_DNA-bd"/>
</dbReference>
<evidence type="ECO:0000259" key="1">
    <source>
        <dbReference type="Pfam" id="PF12728"/>
    </source>
</evidence>
<evidence type="ECO:0000313" key="2">
    <source>
        <dbReference type="EMBL" id="NEM91979.1"/>
    </source>
</evidence>
<dbReference type="Pfam" id="PF12728">
    <property type="entry name" value="HTH_17"/>
    <property type="match status" value="1"/>
</dbReference>
<gene>
    <name evidence="2" type="ORF">G3T37_11495</name>
</gene>
<comment type="caution">
    <text evidence="2">The sequence shown here is derived from an EMBL/GenBank/DDBJ whole genome shotgun (WGS) entry which is preliminary data.</text>
</comment>
<accession>A0A7C9TRW1</accession>
<dbReference type="AlphaFoldDB" id="A0A7C9TRW1"/>
<proteinExistence type="predicted"/>
<dbReference type="Proteomes" id="UP000479756">
    <property type="component" value="Unassembled WGS sequence"/>
</dbReference>
<dbReference type="InterPro" id="IPR041657">
    <property type="entry name" value="HTH_17"/>
</dbReference>
<dbReference type="RefSeq" id="WP_163474038.1">
    <property type="nucleotide sequence ID" value="NZ_JAAGWZ010000003.1"/>
</dbReference>
<dbReference type="GO" id="GO:0003677">
    <property type="term" value="F:DNA binding"/>
    <property type="evidence" value="ECO:0007669"/>
    <property type="project" value="InterPro"/>
</dbReference>
<feature type="domain" description="Helix-turn-helix" evidence="1">
    <location>
        <begin position="58"/>
        <end position="101"/>
    </location>
</feature>
<dbReference type="NCBIfam" id="TIGR01764">
    <property type="entry name" value="excise"/>
    <property type="match status" value="1"/>
</dbReference>
<sequence>MTEVLTRDADAFHRALDGAGDEVKVSVSRETAEWLARIVDARSRGQRVVVTHGRAEVTPAEAAALLGVSRPQVRKFMDEGKLGFRMVGAHHRIPMESIEAFRAWEREQMTKGMEELSRLQNELGLFE</sequence>
<protein>
    <submittedName>
        <fullName evidence="2">Helix-turn-helix domain-containing protein</fullName>
    </submittedName>
</protein>